<dbReference type="EMBL" id="BEGY01000088">
    <property type="protein sequence ID" value="GAX82900.1"/>
    <property type="molecule type" value="Genomic_DNA"/>
</dbReference>
<accession>A0A250XJC3</accession>
<reference evidence="2 3" key="1">
    <citation type="submission" date="2017-08" db="EMBL/GenBank/DDBJ databases">
        <title>Acidophilic green algal genome provides insights into adaptation to an acidic environment.</title>
        <authorList>
            <person name="Hirooka S."/>
            <person name="Hirose Y."/>
            <person name="Kanesaki Y."/>
            <person name="Higuchi S."/>
            <person name="Fujiwara T."/>
            <person name="Onuma R."/>
            <person name="Era A."/>
            <person name="Ohbayashi R."/>
            <person name="Uzuka A."/>
            <person name="Nozaki H."/>
            <person name="Yoshikawa H."/>
            <person name="Miyagishima S.Y."/>
        </authorList>
    </citation>
    <scope>NUCLEOTIDE SEQUENCE [LARGE SCALE GENOMIC DNA]</scope>
    <source>
        <strain evidence="2 3">NIES-2499</strain>
    </source>
</reference>
<protein>
    <recommendedName>
        <fullName evidence="4">Pherophorin domain-containing protein</fullName>
    </recommendedName>
</protein>
<dbReference type="AlphaFoldDB" id="A0A250XJC3"/>
<feature type="region of interest" description="Disordered" evidence="1">
    <location>
        <begin position="330"/>
        <end position="367"/>
    </location>
</feature>
<evidence type="ECO:0000313" key="3">
    <source>
        <dbReference type="Proteomes" id="UP000232323"/>
    </source>
</evidence>
<dbReference type="PRINTS" id="PR01217">
    <property type="entry name" value="PRICHEXTENSN"/>
</dbReference>
<dbReference type="STRING" id="1157962.A0A250XJC3"/>
<dbReference type="Proteomes" id="UP000232323">
    <property type="component" value="Unassembled WGS sequence"/>
</dbReference>
<organism evidence="2 3">
    <name type="scientific">Chlamydomonas eustigma</name>
    <dbReference type="NCBI Taxonomy" id="1157962"/>
    <lineage>
        <taxon>Eukaryota</taxon>
        <taxon>Viridiplantae</taxon>
        <taxon>Chlorophyta</taxon>
        <taxon>core chlorophytes</taxon>
        <taxon>Chlorophyceae</taxon>
        <taxon>CS clade</taxon>
        <taxon>Chlamydomonadales</taxon>
        <taxon>Chlamydomonadaceae</taxon>
        <taxon>Chlamydomonas</taxon>
    </lineage>
</organism>
<proteinExistence type="predicted"/>
<evidence type="ECO:0008006" key="4">
    <source>
        <dbReference type="Google" id="ProtNLM"/>
    </source>
</evidence>
<evidence type="ECO:0000313" key="2">
    <source>
        <dbReference type="EMBL" id="GAX82900.1"/>
    </source>
</evidence>
<sequence>MGERSLNLSLDDKDQFHQVKKTTASSAMTPVNKHSFHIRVYEGKFVSRNSSFLRTLSIFVTWAGFSAFFLQIASVEGASQQWYCNSYSSGVCPLCVNGSPCSTNITTLDQFWTNPSYCTLPYTVSSPPSSYKVPSASICPSSQSGWSNGILNIPIYQVGGTSTVLGQAYVFVTYQYMLYLTMTFNCNNLLSTTPSTQTVSVALWTSPGLPAQYVNVVYQAGLSSCYTLQINLANVCDPTLGATFDPSVNSPLLNGCVVNSNTSSPGVNLTSPNTNLYLTVSATLQAYQNAPQPINTCQATGSFLNGTLSYINPTSPQAVSLTVPPCIPPPPFPPPGPNPPSPSPPPSPLPPPSPPSPAPSPPPAPPFPPPMPVLITINTSQYLDPVTTCLITQAEWNYLALPYVGQWLSPAECVAPRNTSGGGSYMQVSFPFFLTYWAQQFVGSLTPSNTFNSALYLILSQQLMLPCQTIVTIYGPGPTVTIPGPINNNAQYWPQFNCPPRPPPPPSPPGPPGPDPPIPSPPPPSPLPSPPPSPPSLPQAPPPSPSPLPSPPPSPPPPPFQLFMMQIIYESDISYYRNDCNSSLFLIMYTFQVTYNDPVPAMYSTPTCSYPTPNTLQATVNFVNISRAELLVGNFNPDSVGTYVNYFNIPCASVITFSCAATSQSFGPTNVQQLSCPGPPPGPVSNIFSSLPPPPLSLANVPPLSPPPPDFFSAPSPPPPPYVLKFPPLPPFILPPAPPTQPMTIRSSPPLLPTAAGSQEPPAPPPFFSFISPPPPPQEVSLPPSLLLLSPPLPSSTLSSSPPVASPSVIPTTTVMINIVTQLVVNLTSQDCSTLSFIAKYYLSPGVTLVTGPTCTLSTPASTGATITVVFSTSADAISYLSAVSTPTTASTIVGALLLPCGVTSIIFSGAGQAATIYTSATLSSLMC</sequence>
<comment type="caution">
    <text evidence="2">The sequence shown here is derived from an EMBL/GenBank/DDBJ whole genome shotgun (WGS) entry which is preliminary data.</text>
</comment>
<feature type="region of interest" description="Disordered" evidence="1">
    <location>
        <begin position="493"/>
        <end position="556"/>
    </location>
</feature>
<dbReference type="OrthoDB" id="541339at2759"/>
<evidence type="ECO:0000256" key="1">
    <source>
        <dbReference type="SAM" id="MobiDB-lite"/>
    </source>
</evidence>
<gene>
    <name evidence="2" type="ORF">CEUSTIGMA_g10326.t1</name>
</gene>
<name>A0A250XJC3_9CHLO</name>
<feature type="region of interest" description="Disordered" evidence="1">
    <location>
        <begin position="737"/>
        <end position="766"/>
    </location>
</feature>
<feature type="compositionally biased region" description="Pro residues" evidence="1">
    <location>
        <begin position="497"/>
        <end position="556"/>
    </location>
</feature>
<keyword evidence="3" id="KW-1185">Reference proteome</keyword>